<feature type="transmembrane region" description="Helical" evidence="1">
    <location>
        <begin position="320"/>
        <end position="337"/>
    </location>
</feature>
<feature type="transmembrane region" description="Helical" evidence="1">
    <location>
        <begin position="16"/>
        <end position="35"/>
    </location>
</feature>
<dbReference type="InterPro" id="IPR011621">
    <property type="entry name" value="Metal-dep_PHydrolase_7TM_intra"/>
</dbReference>
<dbReference type="PANTHER" id="PTHR36442">
    <property type="entry name" value="CYCLIC-DI-AMP PHOSPHODIESTERASE PGPH"/>
    <property type="match status" value="1"/>
</dbReference>
<keyword evidence="1" id="KW-1133">Transmembrane helix</keyword>
<dbReference type="Pfam" id="PF01966">
    <property type="entry name" value="HD"/>
    <property type="match status" value="1"/>
</dbReference>
<protein>
    <submittedName>
        <fullName evidence="3">HDIG domain-containing protein</fullName>
    </submittedName>
</protein>
<dbReference type="EMBL" id="JACSRA010000001">
    <property type="protein sequence ID" value="MBD7909785.1"/>
    <property type="molecule type" value="Genomic_DNA"/>
</dbReference>
<dbReference type="InterPro" id="IPR006675">
    <property type="entry name" value="HDIG_dom"/>
</dbReference>
<feature type="transmembrane region" description="Helical" evidence="1">
    <location>
        <begin position="385"/>
        <end position="407"/>
    </location>
</feature>
<dbReference type="PROSITE" id="PS51831">
    <property type="entry name" value="HD"/>
    <property type="match status" value="1"/>
</dbReference>
<name>A0ABR8PNN1_9CLOT</name>
<feature type="transmembrane region" description="Helical" evidence="1">
    <location>
        <begin position="262"/>
        <end position="284"/>
    </location>
</feature>
<dbReference type="CDD" id="cd00077">
    <property type="entry name" value="HDc"/>
    <property type="match status" value="1"/>
</dbReference>
<keyword evidence="1" id="KW-0812">Transmembrane</keyword>
<dbReference type="SUPFAM" id="SSF109604">
    <property type="entry name" value="HD-domain/PDEase-like"/>
    <property type="match status" value="1"/>
</dbReference>
<evidence type="ECO:0000313" key="4">
    <source>
        <dbReference type="Proteomes" id="UP000627781"/>
    </source>
</evidence>
<dbReference type="NCBIfam" id="TIGR00277">
    <property type="entry name" value="HDIG"/>
    <property type="match status" value="1"/>
</dbReference>
<keyword evidence="4" id="KW-1185">Reference proteome</keyword>
<dbReference type="Pfam" id="PF07698">
    <property type="entry name" value="7TM-7TMR_HD"/>
    <property type="match status" value="1"/>
</dbReference>
<proteinExistence type="predicted"/>
<dbReference type="RefSeq" id="WP_191767435.1">
    <property type="nucleotide sequence ID" value="NZ_JACSRA010000001.1"/>
</dbReference>
<gene>
    <name evidence="3" type="ORF">H9661_00320</name>
</gene>
<feature type="transmembrane region" description="Helical" evidence="1">
    <location>
        <begin position="414"/>
        <end position="439"/>
    </location>
</feature>
<reference evidence="3 4" key="1">
    <citation type="submission" date="2020-08" db="EMBL/GenBank/DDBJ databases">
        <title>A Genomic Blueprint of the Chicken Gut Microbiome.</title>
        <authorList>
            <person name="Gilroy R."/>
            <person name="Ravi A."/>
            <person name="Getino M."/>
            <person name="Pursley I."/>
            <person name="Horton D.L."/>
            <person name="Alikhan N.-F."/>
            <person name="Baker D."/>
            <person name="Gharbi K."/>
            <person name="Hall N."/>
            <person name="Watson M."/>
            <person name="Adriaenssens E.M."/>
            <person name="Foster-Nyarko E."/>
            <person name="Jarju S."/>
            <person name="Secka A."/>
            <person name="Antonio M."/>
            <person name="Oren A."/>
            <person name="Chaudhuri R."/>
            <person name="La Ragione R.M."/>
            <person name="Hildebrand F."/>
            <person name="Pallen M.J."/>
        </authorList>
    </citation>
    <scope>NUCLEOTIDE SEQUENCE [LARGE SCALE GENOMIC DNA]</scope>
    <source>
        <strain evidence="3 4">Sa3CVN1</strain>
    </source>
</reference>
<evidence type="ECO:0000256" key="1">
    <source>
        <dbReference type="SAM" id="Phobius"/>
    </source>
</evidence>
<sequence>MKKQKNLDIKYNTKRTFLFVITFMVTYVLLVTSVAPKKYDLSEGEIARIDIKAPRETVDETASDAKLKQALESVDKQFTLKGEVKKQAETNLEGLIEKVISVNSTSSQEGEKISSLEKYEPIKLNDGECKILIQLTKDQLLEIKDDISSIVDGVYEKNIEDDNKDRLVEARQQASQKIDELKLDSNMITLLKKIVTAQIQPNFFYDEEKTEEKKKEVQKNTDKVLIKKNQTIVKEGEPVTASQIQILTELGLLSENSGKGFFLLYFVLAAFLGVILYIEYRYIYKNHKEIYSNVKMLGLINLLNVLSLVVARVVSIGSPYLIPLAWAPMLITLLVNYRISIFVSTLNAVIIGAIVEFNPAIMILAVLNALLGATVLRKMQQRNDILYASVIILVLSGISSFTVSVILSSNMADILINTLLAVMGVFISGILSIGLLPFLEGAFDIVTTLKLLELSNPNSPLLRRLLMEAPGTYHHSVMVANLAEMAAEEVDADPVVTRIGAYYHDVGKILRPYFFKENQMNKDNPHKKINASLSTLIIVSHIKDGLELAKEYKLPKVIQDILIEHHGTTLVKYFYLTVKNNSEHPEDVREEDFRYKGPIPSSKEAGLIMLADSTEAAVRSISDPTKGKIEEMVNNIIKDKLYTGQLDNCDLTLRDLDKIRKSFLKSLSGIYHQRIEYPTEKIKDLKK</sequence>
<dbReference type="SMART" id="SM00471">
    <property type="entry name" value="HDc"/>
    <property type="match status" value="1"/>
</dbReference>
<dbReference type="PANTHER" id="PTHR36442:SF1">
    <property type="entry name" value="CYCLIC-DI-AMP PHOSPHODIESTERASE PGPH"/>
    <property type="match status" value="1"/>
</dbReference>
<feature type="transmembrane region" description="Helical" evidence="1">
    <location>
        <begin position="349"/>
        <end position="373"/>
    </location>
</feature>
<dbReference type="InterPro" id="IPR052722">
    <property type="entry name" value="PgpH_phosphodiesterase"/>
</dbReference>
<feature type="transmembrane region" description="Helical" evidence="1">
    <location>
        <begin position="296"/>
        <end position="314"/>
    </location>
</feature>
<comment type="caution">
    <text evidence="3">The sequence shown here is derived from an EMBL/GenBank/DDBJ whole genome shotgun (WGS) entry which is preliminary data.</text>
</comment>
<dbReference type="Gene3D" id="1.10.3210.10">
    <property type="entry name" value="Hypothetical protein af1432"/>
    <property type="match status" value="1"/>
</dbReference>
<organism evidence="3 4">
    <name type="scientific">Clostridium cibarium</name>
    <dbReference type="NCBI Taxonomy" id="2762247"/>
    <lineage>
        <taxon>Bacteria</taxon>
        <taxon>Bacillati</taxon>
        <taxon>Bacillota</taxon>
        <taxon>Clostridia</taxon>
        <taxon>Eubacteriales</taxon>
        <taxon>Clostridiaceae</taxon>
        <taxon>Clostridium</taxon>
    </lineage>
</organism>
<dbReference type="InterPro" id="IPR011624">
    <property type="entry name" value="Metal-dep_PHydrolase_7TM_extra"/>
</dbReference>
<feature type="domain" description="HD" evidence="2">
    <location>
        <begin position="472"/>
        <end position="617"/>
    </location>
</feature>
<evidence type="ECO:0000313" key="3">
    <source>
        <dbReference type="EMBL" id="MBD7909785.1"/>
    </source>
</evidence>
<evidence type="ECO:0000259" key="2">
    <source>
        <dbReference type="PROSITE" id="PS51831"/>
    </source>
</evidence>
<dbReference type="Proteomes" id="UP000627781">
    <property type="component" value="Unassembled WGS sequence"/>
</dbReference>
<accession>A0ABR8PNN1</accession>
<dbReference type="InterPro" id="IPR003607">
    <property type="entry name" value="HD/PDEase_dom"/>
</dbReference>
<keyword evidence="1" id="KW-0472">Membrane</keyword>
<dbReference type="InterPro" id="IPR006674">
    <property type="entry name" value="HD_domain"/>
</dbReference>
<dbReference type="Pfam" id="PF07697">
    <property type="entry name" value="7TMR-HDED"/>
    <property type="match status" value="1"/>
</dbReference>